<sequence>MSRILKNYFYNILYNMFVLLVPLITAPYLARVLGAERLGIYSYVSSSTSVIMSVSLFGIYSYGNRQTAYMRDDGEEMSQMFWDIMGLRAVLGIFGTIVYIVYARISGFAIFFRLFYIYYLANVFDCTWLFVGLEDMKIPALKNMFAKILSTLCIFLFVKSEQDIGRYIFLLSLSTMIANILAYLQLRKYIKVKKIQFKNFKKYLWGSVELFLPSFVATIYLQVDKVMIGWLTNGTSQISYYDQAEKIVIIPLTFITVLSTVMMPRIANEFKRGNQTVIGGLLEKAAGYSMFLALPMMFGLMGIAYKFIPWYLGRAFMATAKAVVILSPMVISNTLIGISGSQYFTATNQMGILLKSNAAGAVLNIAVNTILIPRYGYIGAAIATLFSNYTLVGIQFYYLNRQVGIINIFNQSARYFLYSLVMFIVVFLWGHIQSPGPIVTLEQIFVGCAVYCTILFIKKDPLFFEIFCLVKKYLKSRILK</sequence>
<feature type="transmembrane region" description="Helical" evidence="6">
    <location>
        <begin position="204"/>
        <end position="223"/>
    </location>
</feature>
<dbReference type="Proteomes" id="UP000095512">
    <property type="component" value="Unassembled WGS sequence"/>
</dbReference>
<dbReference type="AlphaFoldDB" id="A0A174MZM3"/>
<evidence type="ECO:0000256" key="3">
    <source>
        <dbReference type="ARBA" id="ARBA00022692"/>
    </source>
</evidence>
<protein>
    <submittedName>
        <fullName evidence="7">Polysaccharide biosynthesis protein</fullName>
    </submittedName>
</protein>
<dbReference type="PANTHER" id="PTHR30250:SF11">
    <property type="entry name" value="O-ANTIGEN TRANSPORTER-RELATED"/>
    <property type="match status" value="1"/>
</dbReference>
<feature type="transmembrane region" description="Helical" evidence="6">
    <location>
        <begin position="352"/>
        <end position="371"/>
    </location>
</feature>
<feature type="transmembrane region" description="Helical" evidence="6">
    <location>
        <begin position="243"/>
        <end position="264"/>
    </location>
</feature>
<dbReference type="GO" id="GO:0005886">
    <property type="term" value="C:plasma membrane"/>
    <property type="evidence" value="ECO:0007669"/>
    <property type="project" value="UniProtKB-SubCell"/>
</dbReference>
<dbReference type="InterPro" id="IPR050833">
    <property type="entry name" value="Poly_Biosynth_Transport"/>
</dbReference>
<feature type="transmembrane region" description="Helical" evidence="6">
    <location>
        <begin position="415"/>
        <end position="432"/>
    </location>
</feature>
<feature type="transmembrane region" description="Helical" evidence="6">
    <location>
        <begin position="12"/>
        <end position="34"/>
    </location>
</feature>
<keyword evidence="4 6" id="KW-1133">Transmembrane helix</keyword>
<evidence type="ECO:0000256" key="6">
    <source>
        <dbReference type="SAM" id="Phobius"/>
    </source>
</evidence>
<feature type="transmembrane region" description="Helical" evidence="6">
    <location>
        <begin position="438"/>
        <end position="457"/>
    </location>
</feature>
<dbReference type="RefSeq" id="WP_057572236.1">
    <property type="nucleotide sequence ID" value="NZ_CATYWZ010000015.1"/>
</dbReference>
<reference evidence="7 8" key="1">
    <citation type="submission" date="2015-09" db="EMBL/GenBank/DDBJ databases">
        <authorList>
            <consortium name="Pathogen Informatics"/>
        </authorList>
    </citation>
    <scope>NUCLEOTIDE SEQUENCE [LARGE SCALE GENOMIC DNA]</scope>
    <source>
        <strain evidence="7 8">2789STDY5834865</strain>
    </source>
</reference>
<evidence type="ECO:0000256" key="4">
    <source>
        <dbReference type="ARBA" id="ARBA00022989"/>
    </source>
</evidence>
<evidence type="ECO:0000256" key="2">
    <source>
        <dbReference type="ARBA" id="ARBA00022475"/>
    </source>
</evidence>
<dbReference type="EMBL" id="CZAB01000032">
    <property type="protein sequence ID" value="CUP39149.1"/>
    <property type="molecule type" value="Genomic_DNA"/>
</dbReference>
<evidence type="ECO:0000313" key="7">
    <source>
        <dbReference type="EMBL" id="CUP39149.1"/>
    </source>
</evidence>
<evidence type="ECO:0000256" key="5">
    <source>
        <dbReference type="ARBA" id="ARBA00023136"/>
    </source>
</evidence>
<feature type="transmembrane region" description="Helical" evidence="6">
    <location>
        <begin position="40"/>
        <end position="60"/>
    </location>
</feature>
<keyword evidence="2" id="KW-1003">Cell membrane</keyword>
<dbReference type="Pfam" id="PF01943">
    <property type="entry name" value="Polysacc_synt"/>
    <property type="match status" value="1"/>
</dbReference>
<feature type="transmembrane region" description="Helical" evidence="6">
    <location>
        <begin position="377"/>
        <end position="399"/>
    </location>
</feature>
<organism evidence="7 8">
    <name type="scientific">Enterocloster clostridioformis</name>
    <dbReference type="NCBI Taxonomy" id="1531"/>
    <lineage>
        <taxon>Bacteria</taxon>
        <taxon>Bacillati</taxon>
        <taxon>Bacillota</taxon>
        <taxon>Clostridia</taxon>
        <taxon>Lachnospirales</taxon>
        <taxon>Lachnospiraceae</taxon>
        <taxon>Enterocloster</taxon>
    </lineage>
</organism>
<feature type="transmembrane region" description="Helical" evidence="6">
    <location>
        <begin position="164"/>
        <end position="184"/>
    </location>
</feature>
<evidence type="ECO:0000313" key="8">
    <source>
        <dbReference type="Proteomes" id="UP000095512"/>
    </source>
</evidence>
<dbReference type="PANTHER" id="PTHR30250">
    <property type="entry name" value="PST FAMILY PREDICTED COLANIC ACID TRANSPORTER"/>
    <property type="match status" value="1"/>
</dbReference>
<accession>A0A174MZM3</accession>
<feature type="transmembrane region" description="Helical" evidence="6">
    <location>
        <begin position="81"/>
        <end position="102"/>
    </location>
</feature>
<comment type="subcellular location">
    <subcellularLocation>
        <location evidence="1">Cell membrane</location>
        <topology evidence="1">Multi-pass membrane protein</topology>
    </subcellularLocation>
</comment>
<dbReference type="CDD" id="cd13128">
    <property type="entry name" value="MATE_Wzx_like"/>
    <property type="match status" value="1"/>
</dbReference>
<proteinExistence type="predicted"/>
<name>A0A174MZM3_9FIRM</name>
<keyword evidence="5 6" id="KW-0472">Membrane</keyword>
<keyword evidence="3 6" id="KW-0812">Transmembrane</keyword>
<feature type="transmembrane region" description="Helical" evidence="6">
    <location>
        <begin position="285"/>
        <end position="305"/>
    </location>
</feature>
<gene>
    <name evidence="7" type="primary">rfbX</name>
    <name evidence="7" type="ORF">ERS852480_03229</name>
</gene>
<dbReference type="InterPro" id="IPR002797">
    <property type="entry name" value="Polysacc_synth"/>
</dbReference>
<feature type="transmembrane region" description="Helical" evidence="6">
    <location>
        <begin position="108"/>
        <end position="133"/>
    </location>
</feature>
<evidence type="ECO:0000256" key="1">
    <source>
        <dbReference type="ARBA" id="ARBA00004651"/>
    </source>
</evidence>